<dbReference type="InParanoid" id="C1KR43"/>
<dbReference type="GO" id="GO:0046933">
    <property type="term" value="F:proton-transporting ATP synthase activity, rotational mechanism"/>
    <property type="evidence" value="ECO:0007669"/>
    <property type="project" value="UniProtKB-UniRule"/>
</dbReference>
<keyword evidence="13" id="KW-0175">Coiled coil</keyword>
<keyword evidence="15" id="KW-1185">Reference proteome</keyword>
<keyword evidence="14" id="KW-0934">Plastid</keyword>
<keyword evidence="11" id="KW-0793">Thylakoid</keyword>
<keyword evidence="5 11" id="KW-0375">Hydrogen ion transport</keyword>
<comment type="subcellular location">
    <subcellularLocation>
        <location evidence="1">Membrane</location>
        <topology evidence="1">Single-pass membrane protein</topology>
    </subcellularLocation>
    <subcellularLocation>
        <location evidence="11">Plastid</location>
        <location evidence="11">Chloroplast thylakoid membrane</location>
        <topology evidence="11">Single-pass membrane protein</topology>
    </subcellularLocation>
</comment>
<comment type="miscellaneous">
    <text evidence="11">In plastids the F-type ATPase is also known as CF(1)CF(0).</text>
</comment>
<evidence type="ECO:0000313" key="14">
    <source>
        <dbReference type="EMBL" id="ACO55545.1"/>
    </source>
</evidence>
<proteinExistence type="inferred from homology"/>
<evidence type="ECO:0000256" key="5">
    <source>
        <dbReference type="ARBA" id="ARBA00022781"/>
    </source>
</evidence>
<evidence type="ECO:0000256" key="9">
    <source>
        <dbReference type="ARBA" id="ARBA00023310"/>
    </source>
</evidence>
<comment type="similarity">
    <text evidence="11 12">Belongs to the ATPase B chain family.</text>
</comment>
<reference evidence="15" key="1">
    <citation type="journal article" date="2009" name="Science">
        <title>Green evolution and dynamic adaptations revealed by genomes of the marine picoeukaryotes Micromonas.</title>
        <authorList>
            <person name="Worden A.Z."/>
            <person name="Lee J.H."/>
            <person name="Mock T."/>
            <person name="Rouze P."/>
            <person name="Simmons M.P."/>
            <person name="Aerts A.L."/>
            <person name="Allen A.E."/>
            <person name="Cuvelier M.L."/>
            <person name="Derelle E."/>
            <person name="Everett M.V."/>
            <person name="Foulon E."/>
            <person name="Grimwood J."/>
            <person name="Gundlach H."/>
            <person name="Henrissat B."/>
            <person name="Napoli C."/>
            <person name="McDonald S.M."/>
            <person name="Parker M.S."/>
            <person name="Rombauts S."/>
            <person name="Salamov A."/>
            <person name="Von Dassow P."/>
            <person name="Badger J.H."/>
            <person name="Coutinho P.M."/>
            <person name="Demir E."/>
            <person name="Dubchak I."/>
            <person name="Gentemann C."/>
            <person name="Eikrem W."/>
            <person name="Gready J.E."/>
            <person name="John U."/>
            <person name="Lanier W."/>
            <person name="Lindquist E.A."/>
            <person name="Lucas S."/>
            <person name="Mayer K.F."/>
            <person name="Moreau H."/>
            <person name="Not F."/>
            <person name="Otillar R."/>
            <person name="Panaud O."/>
            <person name="Pangilinan J."/>
            <person name="Paulsen I."/>
            <person name="Piegu B."/>
            <person name="Poliakov A."/>
            <person name="Robbens S."/>
            <person name="Schmutz J."/>
            <person name="Toulza E."/>
            <person name="Wyss T."/>
            <person name="Zelensky A."/>
            <person name="Zhou K."/>
            <person name="Armbrust E.V."/>
            <person name="Bhattacharya D."/>
            <person name="Goodenough U.W."/>
            <person name="Van de Peer Y."/>
            <person name="Grigoriev I.V."/>
        </authorList>
    </citation>
    <scope>NUCLEOTIDE SEQUENCE [LARGE SCALE GENOMIC DNA]</scope>
    <source>
        <strain evidence="15">RCC299 / NOUM17</strain>
    </source>
</reference>
<evidence type="ECO:0000256" key="2">
    <source>
        <dbReference type="ARBA" id="ARBA00022448"/>
    </source>
</evidence>
<evidence type="ECO:0000256" key="1">
    <source>
        <dbReference type="ARBA" id="ARBA00004167"/>
    </source>
</evidence>
<dbReference type="OMA" id="FRTIHAN"/>
<dbReference type="Pfam" id="PF00430">
    <property type="entry name" value="ATP-synt_B"/>
    <property type="match status" value="1"/>
</dbReference>
<accession>C1KR43</accession>
<dbReference type="GO" id="GO:0009535">
    <property type="term" value="C:chloroplast thylakoid membrane"/>
    <property type="evidence" value="ECO:0007669"/>
    <property type="project" value="UniProtKB-SubCell"/>
</dbReference>
<dbReference type="PANTHER" id="PTHR34264:SF3">
    <property type="entry name" value="ATP SYNTHASE SUBUNIT B, CHLOROPLASTIC"/>
    <property type="match status" value="1"/>
</dbReference>
<geneLocation type="chloroplast" evidence="14"/>
<keyword evidence="14" id="KW-0150">Chloroplast</keyword>
<evidence type="ECO:0000256" key="4">
    <source>
        <dbReference type="ARBA" id="ARBA00022692"/>
    </source>
</evidence>
<dbReference type="InterPro" id="IPR002146">
    <property type="entry name" value="ATP_synth_b/b'su_bac/chlpt"/>
</dbReference>
<dbReference type="RefSeq" id="YP_002808621.1">
    <property type="nucleotide sequence ID" value="NC_012575.1"/>
</dbReference>
<dbReference type="Proteomes" id="UP000002009">
    <property type="component" value="Chloroplast Pltd"/>
</dbReference>
<evidence type="ECO:0000256" key="13">
    <source>
        <dbReference type="SAM" id="Coils"/>
    </source>
</evidence>
<keyword evidence="2 11" id="KW-0813">Transport</keyword>
<dbReference type="EMBL" id="FJ858267">
    <property type="protein sequence ID" value="ACO55545.1"/>
    <property type="molecule type" value="Genomic_DNA"/>
</dbReference>
<keyword evidence="9 11" id="KW-0066">ATP synthesis</keyword>
<dbReference type="STRING" id="296587.C1KR43"/>
<keyword evidence="3 11" id="KW-0138">CF(0)</keyword>
<name>C1KR43_MICCC</name>
<dbReference type="FunCoup" id="C1KR43">
    <property type="interactions" value="125"/>
</dbReference>
<dbReference type="AlphaFoldDB" id="C1KR43"/>
<evidence type="ECO:0000256" key="12">
    <source>
        <dbReference type="RuleBase" id="RU003848"/>
    </source>
</evidence>
<dbReference type="PANTHER" id="PTHR34264">
    <property type="entry name" value="ATP SYNTHASE SUBUNIT B, CHLOROPLASTIC"/>
    <property type="match status" value="1"/>
</dbReference>
<evidence type="ECO:0000256" key="8">
    <source>
        <dbReference type="ARBA" id="ARBA00023136"/>
    </source>
</evidence>
<dbReference type="GO" id="GO:0045259">
    <property type="term" value="C:proton-transporting ATP synthase complex"/>
    <property type="evidence" value="ECO:0007669"/>
    <property type="project" value="UniProtKB-KW"/>
</dbReference>
<evidence type="ECO:0000256" key="7">
    <source>
        <dbReference type="ARBA" id="ARBA00023065"/>
    </source>
</evidence>
<protein>
    <recommendedName>
        <fullName evidence="11">ATP synthase subunit b, chloroplastic</fullName>
    </recommendedName>
    <alternativeName>
        <fullName evidence="11">ATP synthase F(0) sector subunit b</fullName>
    </alternativeName>
    <alternativeName>
        <fullName evidence="11">ATPase subunit I</fullName>
    </alternativeName>
</protein>
<sequence length="168" mass="19367">MVSLAEGFGFNTNLLETNILNLAVVLPLVFSLGKDTLTSILDNRREKILSSLRSADDRFKQAQLELDAAKSELALAAEKVKEIQREGQKTMEALRLEETKRYEELHQRFDELKEETIRLEEEKVVKTFRQQLISVAFEKAIEGIRSRMDEKLHRKYIDAKIALMNSSL</sequence>
<keyword evidence="8 11" id="KW-0472">Membrane</keyword>
<evidence type="ECO:0000256" key="10">
    <source>
        <dbReference type="ARBA" id="ARBA00025198"/>
    </source>
</evidence>
<evidence type="ECO:0000256" key="6">
    <source>
        <dbReference type="ARBA" id="ARBA00022989"/>
    </source>
</evidence>
<organism evidence="14 15">
    <name type="scientific">Micromonas commoda (strain RCC299 / NOUM17 / CCMP2709)</name>
    <name type="common">Picoplanktonic green alga</name>
    <dbReference type="NCBI Taxonomy" id="296587"/>
    <lineage>
        <taxon>Eukaryota</taxon>
        <taxon>Viridiplantae</taxon>
        <taxon>Chlorophyta</taxon>
        <taxon>Mamiellophyceae</taxon>
        <taxon>Mamiellales</taxon>
        <taxon>Mamiellaceae</taxon>
        <taxon>Micromonas</taxon>
    </lineage>
</organism>
<dbReference type="HAMAP" id="MF_01398">
    <property type="entry name" value="ATP_synth_b_bprime"/>
    <property type="match status" value="1"/>
</dbReference>
<evidence type="ECO:0000256" key="3">
    <source>
        <dbReference type="ARBA" id="ARBA00022547"/>
    </source>
</evidence>
<comment type="subunit">
    <text evidence="11">F-type ATPases have 2 components, F(1) - the catalytic core - and F(0) - the membrane proton channel. F(1) has five subunits: alpha(3), beta(3), gamma(1), delta(1), epsilon(1). F(0) has four main subunits: a(1), b(1), b'(1) and c(10-14). The alpha and beta chains form an alternating ring which encloses part of the gamma chain. F(1) is attached to F(0) by a central stalk formed by the gamma and epsilon chains, while a peripheral stalk is formed by the delta, b and b' chains.</text>
</comment>
<feature type="coiled-coil region" evidence="13">
    <location>
        <begin position="52"/>
        <end position="122"/>
    </location>
</feature>
<comment type="function">
    <text evidence="11">Component of the F(0) channel, it forms part of the peripheral stalk, linking F(1) to F(0).</text>
</comment>
<evidence type="ECO:0000256" key="11">
    <source>
        <dbReference type="HAMAP-Rule" id="MF_01398"/>
    </source>
</evidence>
<gene>
    <name evidence="11" type="primary">atpF</name>
</gene>
<comment type="function">
    <text evidence="10 11">F(1)F(0) ATP synthase produces ATP from ADP in the presence of a proton or sodium gradient. F-type ATPases consist of two structural domains, F(1) containing the extramembraneous catalytic core and F(0) containing the membrane proton channel, linked together by a central stalk and a peripheral stalk. During catalysis, ATP synthesis in the catalytic domain of F(1) is coupled via a rotary mechanism of the central stalk subunits to proton translocation.</text>
</comment>
<keyword evidence="6 11" id="KW-1133">Transmembrane helix</keyword>
<dbReference type="CDD" id="cd06503">
    <property type="entry name" value="ATP-synt_Fo_b"/>
    <property type="match status" value="1"/>
</dbReference>
<evidence type="ECO:0000313" key="15">
    <source>
        <dbReference type="Proteomes" id="UP000002009"/>
    </source>
</evidence>
<keyword evidence="4 11" id="KW-0812">Transmembrane</keyword>
<keyword evidence="7 11" id="KW-0406">Ion transport</keyword>